<dbReference type="Proteomes" id="UP001378592">
    <property type="component" value="Unassembled WGS sequence"/>
</dbReference>
<dbReference type="InterPro" id="IPR050357">
    <property type="entry name" value="Arrestin_domain-protein"/>
</dbReference>
<dbReference type="EMBL" id="JAZDUA010000299">
    <property type="protein sequence ID" value="KAK7861785.1"/>
    <property type="molecule type" value="Genomic_DNA"/>
</dbReference>
<comment type="similarity">
    <text evidence="1">Belongs to the arrestin family.</text>
</comment>
<sequence length="404" mass="44993">MSVQKFEIKFDNPACIYYAGQQVTGCVTLITTKEKKIRGICLCIEGEAEVKWTKSVEVVRDGKSETEYEDYCANEIYAQMEVWLVGASHGDMVLPSGEHVYPFSYILPYNIPSSFEGSYGHVRYTVKVKVDRPWKFDYDCKVAFTVLTPLDLNLEPNMQEPVQNTKEKYLCCCCCRSGPITLVANVLRGFVPGQKIAAVVECDNVTSEEVSVKCYLEKIVTFRASCGYNTDTKEDESTVVMERLGTVGGHDSKTWTTNLTVPSLPASYLKYCECIDITYTFVVKGSFSGLHNAMKLNTEVIIGTIPLKNYFPSIVPLPPVFPCIPALPQVGYPPSPPLPPSFNEAIIASPSAPPVEPGTPYPDLPPPNYEECMLSKGNIRNAEDSGFTYGTMDFAPRYPMYNFR</sequence>
<dbReference type="InterPro" id="IPR014752">
    <property type="entry name" value="Arrestin-like_C"/>
</dbReference>
<dbReference type="Pfam" id="PF00339">
    <property type="entry name" value="Arrestin_N"/>
    <property type="match status" value="1"/>
</dbReference>
<dbReference type="GO" id="GO:0015031">
    <property type="term" value="P:protein transport"/>
    <property type="evidence" value="ECO:0007669"/>
    <property type="project" value="TreeGrafter"/>
</dbReference>
<dbReference type="PANTHER" id="PTHR11188:SF176">
    <property type="entry name" value="ARRESTIN DOMAIN-CONTAINING PROTEIN 1"/>
    <property type="match status" value="1"/>
</dbReference>
<dbReference type="PANTHER" id="PTHR11188">
    <property type="entry name" value="ARRESTIN DOMAIN CONTAINING PROTEIN"/>
    <property type="match status" value="1"/>
</dbReference>
<reference evidence="4 5" key="1">
    <citation type="submission" date="2024-03" db="EMBL/GenBank/DDBJ databases">
        <title>The genome assembly and annotation of the cricket Gryllus longicercus Weissman &amp; Gray.</title>
        <authorList>
            <person name="Szrajer S."/>
            <person name="Gray D."/>
            <person name="Ylla G."/>
        </authorList>
    </citation>
    <scope>NUCLEOTIDE SEQUENCE [LARGE SCALE GENOMIC DNA]</scope>
    <source>
        <strain evidence="4">DAG 2021-001</strain>
        <tissue evidence="4">Whole body minus gut</tissue>
    </source>
</reference>
<dbReference type="InterPro" id="IPR014756">
    <property type="entry name" value="Ig_E-set"/>
</dbReference>
<evidence type="ECO:0000259" key="3">
    <source>
        <dbReference type="SMART" id="SM01017"/>
    </source>
</evidence>
<proteinExistence type="inferred from homology"/>
<accession>A0AAN9VH99</accession>
<dbReference type="AlphaFoldDB" id="A0AAN9VH99"/>
<dbReference type="SMART" id="SM01017">
    <property type="entry name" value="Arrestin_C"/>
    <property type="match status" value="1"/>
</dbReference>
<dbReference type="InterPro" id="IPR011022">
    <property type="entry name" value="Arrestin_C-like"/>
</dbReference>
<keyword evidence="5" id="KW-1185">Reference proteome</keyword>
<name>A0AAN9VH99_9ORTH</name>
<dbReference type="SUPFAM" id="SSF81296">
    <property type="entry name" value="E set domains"/>
    <property type="match status" value="2"/>
</dbReference>
<protein>
    <recommendedName>
        <fullName evidence="3">Arrestin C-terminal-like domain-containing protein</fullName>
    </recommendedName>
</protein>
<keyword evidence="2" id="KW-0716">Sensory transduction</keyword>
<dbReference type="InterPro" id="IPR011021">
    <property type="entry name" value="Arrestin-like_N"/>
</dbReference>
<organism evidence="4 5">
    <name type="scientific">Gryllus longicercus</name>
    <dbReference type="NCBI Taxonomy" id="2509291"/>
    <lineage>
        <taxon>Eukaryota</taxon>
        <taxon>Metazoa</taxon>
        <taxon>Ecdysozoa</taxon>
        <taxon>Arthropoda</taxon>
        <taxon>Hexapoda</taxon>
        <taxon>Insecta</taxon>
        <taxon>Pterygota</taxon>
        <taxon>Neoptera</taxon>
        <taxon>Polyneoptera</taxon>
        <taxon>Orthoptera</taxon>
        <taxon>Ensifera</taxon>
        <taxon>Gryllidea</taxon>
        <taxon>Grylloidea</taxon>
        <taxon>Gryllidae</taxon>
        <taxon>Gryllinae</taxon>
        <taxon>Gryllus</taxon>
    </lineage>
</organism>
<feature type="domain" description="Arrestin C-terminal-like" evidence="3">
    <location>
        <begin position="176"/>
        <end position="307"/>
    </location>
</feature>
<evidence type="ECO:0000313" key="4">
    <source>
        <dbReference type="EMBL" id="KAK7861785.1"/>
    </source>
</evidence>
<comment type="caution">
    <text evidence="4">The sequence shown here is derived from an EMBL/GenBank/DDBJ whole genome shotgun (WGS) entry which is preliminary data.</text>
</comment>
<dbReference type="Pfam" id="PF02752">
    <property type="entry name" value="Arrestin_C"/>
    <property type="match status" value="1"/>
</dbReference>
<dbReference type="GO" id="GO:0005737">
    <property type="term" value="C:cytoplasm"/>
    <property type="evidence" value="ECO:0007669"/>
    <property type="project" value="TreeGrafter"/>
</dbReference>
<evidence type="ECO:0000256" key="2">
    <source>
        <dbReference type="ARBA" id="ARBA00022606"/>
    </source>
</evidence>
<evidence type="ECO:0000256" key="1">
    <source>
        <dbReference type="ARBA" id="ARBA00005298"/>
    </source>
</evidence>
<dbReference type="Gene3D" id="2.60.40.640">
    <property type="match status" value="2"/>
</dbReference>
<gene>
    <name evidence="4" type="ORF">R5R35_011958</name>
</gene>
<evidence type="ECO:0000313" key="5">
    <source>
        <dbReference type="Proteomes" id="UP001378592"/>
    </source>
</evidence>